<comment type="caution">
    <text evidence="1">The sequence shown here is derived from an EMBL/GenBank/DDBJ whole genome shotgun (WGS) entry which is preliminary data.</text>
</comment>
<accession>A0ABT6XFI5</accession>
<gene>
    <name evidence="1" type="ORF">QLQ15_06885</name>
</gene>
<dbReference type="EMBL" id="JASGBI010000001">
    <property type="protein sequence ID" value="MDI9238640.1"/>
    <property type="molecule type" value="Genomic_DNA"/>
</dbReference>
<organism evidence="1 2">
    <name type="scientific">Lysobacter stagni</name>
    <dbReference type="NCBI Taxonomy" id="3045172"/>
    <lineage>
        <taxon>Bacteria</taxon>
        <taxon>Pseudomonadati</taxon>
        <taxon>Pseudomonadota</taxon>
        <taxon>Gammaproteobacteria</taxon>
        <taxon>Lysobacterales</taxon>
        <taxon>Lysobacteraceae</taxon>
        <taxon>Lysobacter</taxon>
    </lineage>
</organism>
<name>A0ABT6XFI5_9GAMM</name>
<evidence type="ECO:0000313" key="2">
    <source>
        <dbReference type="Proteomes" id="UP001321580"/>
    </source>
</evidence>
<dbReference type="RefSeq" id="WP_283212092.1">
    <property type="nucleotide sequence ID" value="NZ_JASGBI010000001.1"/>
</dbReference>
<proteinExistence type="predicted"/>
<evidence type="ECO:0000313" key="1">
    <source>
        <dbReference type="EMBL" id="MDI9238640.1"/>
    </source>
</evidence>
<protein>
    <recommendedName>
        <fullName evidence="3">DUF2931 family protein</fullName>
    </recommendedName>
</protein>
<reference evidence="1 2" key="1">
    <citation type="submission" date="2023-05" db="EMBL/GenBank/DDBJ databases">
        <title>Lysobacter sp. strain LF1 Genome sequencing and assembly.</title>
        <authorList>
            <person name="Jung Y."/>
        </authorList>
    </citation>
    <scope>NUCLEOTIDE SEQUENCE [LARGE SCALE GENOMIC DNA]</scope>
    <source>
        <strain evidence="1 2">LF1</strain>
    </source>
</reference>
<evidence type="ECO:0008006" key="3">
    <source>
        <dbReference type="Google" id="ProtNLM"/>
    </source>
</evidence>
<dbReference type="Proteomes" id="UP001321580">
    <property type="component" value="Unassembled WGS sequence"/>
</dbReference>
<keyword evidence="2" id="KW-1185">Reference proteome</keyword>
<sequence>MGMHEEGMARRRTRSRWRVFQMAAWTGALLLSGCGNVNIEWSEDVRLDDGRMLLVERTAQGKQFSELGGPKGWDQTEMSLTVVRAPESVKPPPPWRDAYVPVLLDYQQDTDSWSLLATFYYCQAWYDLGRPIPPYIQYRSTNGSTWARVPLEERFIDRKTNLLTGPRSEGEPELITVEEKERRERSAVQRFQRILRKWGQAEENYCDHS</sequence>